<evidence type="ECO:0000256" key="3">
    <source>
        <dbReference type="ARBA" id="ARBA00022679"/>
    </source>
</evidence>
<keyword evidence="12" id="KW-1185">Reference proteome</keyword>
<dbReference type="GO" id="GO:0009088">
    <property type="term" value="P:threonine biosynthetic process"/>
    <property type="evidence" value="ECO:0007669"/>
    <property type="project" value="UniProtKB-UniPathway"/>
</dbReference>
<gene>
    <name evidence="11" type="ORF">DC20_03170</name>
</gene>
<evidence type="ECO:0000256" key="7">
    <source>
        <dbReference type="ARBA" id="ARBA00047872"/>
    </source>
</evidence>
<dbReference type="GO" id="GO:0005524">
    <property type="term" value="F:ATP binding"/>
    <property type="evidence" value="ECO:0007669"/>
    <property type="project" value="UniProtKB-KW"/>
</dbReference>
<keyword evidence="4" id="KW-0547">Nucleotide-binding</keyword>
<comment type="similarity">
    <text evidence="2 8">Belongs to the aspartokinase family.</text>
</comment>
<dbReference type="Proteomes" id="UP000061382">
    <property type="component" value="Chromosome"/>
</dbReference>
<comment type="pathway">
    <text evidence="9">Amino-acid biosynthesis; L-threonine biosynthesis; L-threonine from L-aspartate: step 1/5.</text>
</comment>
<comment type="pathway">
    <text evidence="9">Amino-acid biosynthesis; L-methionine biosynthesis via de novo pathway; L-homoserine from L-aspartate: step 1/3.</text>
</comment>
<dbReference type="NCBIfam" id="TIGR00657">
    <property type="entry name" value="asp_kinases"/>
    <property type="match status" value="1"/>
</dbReference>
<dbReference type="KEGG" id="rti:DC20_03170"/>
<dbReference type="AlphaFoldDB" id="A0A0N7HW37"/>
<dbReference type="InterPro" id="IPR042199">
    <property type="entry name" value="AsparK_Bifunc_asparK/hSer_DH"/>
</dbReference>
<protein>
    <recommendedName>
        <fullName evidence="8">Aspartokinase</fullName>
        <ecNumber evidence="8">2.7.2.4</ecNumber>
    </recommendedName>
</protein>
<dbReference type="Gene3D" id="3.40.1160.10">
    <property type="entry name" value="Acetylglutamate kinase-like"/>
    <property type="match status" value="1"/>
</dbReference>
<dbReference type="SUPFAM" id="SSF55021">
    <property type="entry name" value="ACT-like"/>
    <property type="match status" value="1"/>
</dbReference>
<dbReference type="GO" id="GO:0004072">
    <property type="term" value="F:aspartate kinase activity"/>
    <property type="evidence" value="ECO:0007669"/>
    <property type="project" value="UniProtKB-EC"/>
</dbReference>
<keyword evidence="5 8" id="KW-0418">Kinase</keyword>
<proteinExistence type="inferred from homology"/>
<dbReference type="OrthoDB" id="9799110at2"/>
<accession>A0A0N7HW37</accession>
<dbReference type="PANTHER" id="PTHR21499">
    <property type="entry name" value="ASPARTATE KINASE"/>
    <property type="match status" value="1"/>
</dbReference>
<evidence type="ECO:0000256" key="2">
    <source>
        <dbReference type="ARBA" id="ARBA00010122"/>
    </source>
</evidence>
<evidence type="ECO:0000256" key="8">
    <source>
        <dbReference type="RuleBase" id="RU003448"/>
    </source>
</evidence>
<evidence type="ECO:0000256" key="1">
    <source>
        <dbReference type="ARBA" id="ARBA00004766"/>
    </source>
</evidence>
<dbReference type="InterPro" id="IPR036393">
    <property type="entry name" value="AceGlu_kinase-like_sf"/>
</dbReference>
<evidence type="ECO:0000256" key="6">
    <source>
        <dbReference type="ARBA" id="ARBA00022840"/>
    </source>
</evidence>
<dbReference type="InterPro" id="IPR045865">
    <property type="entry name" value="ACT-like_dom_sf"/>
</dbReference>
<sequence length="426" mass="48542">MIVYKFGGASVKDAVAFRNIFHILSLLQDQEKPVVVVSAMGKTTNALEHTFKLAHQGLSYSEPLLEIQQYHQSNVQNLFPSGNHPVYKALQEQFSSLENTLQQVRPQEDFDQQYDQVISVGELLSSVILHHFLSSQGYQNHWLDCREYVRTDATWREGRVDWERTENQISQHLPSILENSPVITQGFIGGTTDGSTTTLGREGSDFSAAIFAYCLQAASLTIWKDVPGLLNADPKLFKDTIRYEEIAYQEAIEMAYYGASVIHPKTVQPLAKRCIPLHVKSFLHPDKPGTVIWNCQHDRIAPSFILKQNQCLLSFHTKDFGFISEQHLSSIFQALSQHRLKINLMQNSAISFSTCVDADKTRVEAVRAQLADEFVILYNEPLHLFTIKNYDQPSLEKLTHGKEILLEQRSRQTYQFICRPTGDFPH</sequence>
<dbReference type="STRING" id="512763.DC20_03170"/>
<evidence type="ECO:0000259" key="10">
    <source>
        <dbReference type="Pfam" id="PF00696"/>
    </source>
</evidence>
<keyword evidence="3 8" id="KW-0808">Transferase</keyword>
<dbReference type="InterPro" id="IPR001048">
    <property type="entry name" value="Asp/Glu/Uridylate_kinase"/>
</dbReference>
<dbReference type="UniPathway" id="UPA00034">
    <property type="reaction ID" value="UER00015"/>
</dbReference>
<dbReference type="SUPFAM" id="SSF53633">
    <property type="entry name" value="Carbamate kinase-like"/>
    <property type="match status" value="1"/>
</dbReference>
<evidence type="ECO:0000313" key="11">
    <source>
        <dbReference type="EMBL" id="ALI98160.1"/>
    </source>
</evidence>
<dbReference type="GO" id="GO:0005829">
    <property type="term" value="C:cytosol"/>
    <property type="evidence" value="ECO:0007669"/>
    <property type="project" value="TreeGrafter"/>
</dbReference>
<dbReference type="EMBL" id="CP012643">
    <property type="protein sequence ID" value="ALI98160.1"/>
    <property type="molecule type" value="Genomic_DNA"/>
</dbReference>
<dbReference type="RefSeq" id="WP_062542503.1">
    <property type="nucleotide sequence ID" value="NZ_CP012643.1"/>
</dbReference>
<dbReference type="PATRIC" id="fig|512763.3.peg.708"/>
<dbReference type="Pfam" id="PF00696">
    <property type="entry name" value="AA_kinase"/>
    <property type="match status" value="1"/>
</dbReference>
<reference evidence="11 12" key="1">
    <citation type="submission" date="2015-08" db="EMBL/GenBank/DDBJ databases">
        <title>Complete genome sequence of Rufibacter tibetensis strain 1351t, a radiation-resistant bacterium from tibet plateau.</title>
        <authorList>
            <person name="Dai J."/>
        </authorList>
    </citation>
    <scope>NUCLEOTIDE SEQUENCE [LARGE SCALE GENOMIC DNA]</scope>
    <source>
        <strain evidence="11 12">1351</strain>
    </source>
</reference>
<keyword evidence="6" id="KW-0067">ATP-binding</keyword>
<dbReference type="InterPro" id="IPR001341">
    <property type="entry name" value="Asp_kinase"/>
</dbReference>
<evidence type="ECO:0000256" key="5">
    <source>
        <dbReference type="ARBA" id="ARBA00022777"/>
    </source>
</evidence>
<evidence type="ECO:0000313" key="12">
    <source>
        <dbReference type="Proteomes" id="UP000061382"/>
    </source>
</evidence>
<evidence type="ECO:0000256" key="9">
    <source>
        <dbReference type="RuleBase" id="RU004249"/>
    </source>
</evidence>
<dbReference type="UniPathway" id="UPA00050">
    <property type="reaction ID" value="UER00461"/>
</dbReference>
<dbReference type="Gene3D" id="1.20.120.1320">
    <property type="entry name" value="Aspartokinase, catalytic domain"/>
    <property type="match status" value="1"/>
</dbReference>
<dbReference type="PANTHER" id="PTHR21499:SF59">
    <property type="entry name" value="ASPARTOKINASE"/>
    <property type="match status" value="1"/>
</dbReference>
<feature type="domain" description="Aspartate/glutamate/uridylate kinase" evidence="10">
    <location>
        <begin position="1"/>
        <end position="281"/>
    </location>
</feature>
<dbReference type="UniPathway" id="UPA00051">
    <property type="reaction ID" value="UER00462"/>
</dbReference>
<comment type="pathway">
    <text evidence="1 9">Amino-acid biosynthesis; L-lysine biosynthesis via DAP pathway; (S)-tetrahydrodipicolinate from L-aspartate: step 1/4.</text>
</comment>
<dbReference type="EC" id="2.7.2.4" evidence="8"/>
<name>A0A0N7HW37_9BACT</name>
<dbReference type="GO" id="GO:0009090">
    <property type="term" value="P:homoserine biosynthetic process"/>
    <property type="evidence" value="ECO:0007669"/>
    <property type="project" value="TreeGrafter"/>
</dbReference>
<organism evidence="11 12">
    <name type="scientific">Rufibacter tibetensis</name>
    <dbReference type="NCBI Taxonomy" id="512763"/>
    <lineage>
        <taxon>Bacteria</taxon>
        <taxon>Pseudomonadati</taxon>
        <taxon>Bacteroidota</taxon>
        <taxon>Cytophagia</taxon>
        <taxon>Cytophagales</taxon>
        <taxon>Hymenobacteraceae</taxon>
        <taxon>Rufibacter</taxon>
    </lineage>
</organism>
<dbReference type="GO" id="GO:0009089">
    <property type="term" value="P:lysine biosynthetic process via diaminopimelate"/>
    <property type="evidence" value="ECO:0007669"/>
    <property type="project" value="UniProtKB-UniPathway"/>
</dbReference>
<evidence type="ECO:0000256" key="4">
    <source>
        <dbReference type="ARBA" id="ARBA00022741"/>
    </source>
</evidence>
<comment type="catalytic activity">
    <reaction evidence="7 8">
        <text>L-aspartate + ATP = 4-phospho-L-aspartate + ADP</text>
        <dbReference type="Rhea" id="RHEA:23776"/>
        <dbReference type="ChEBI" id="CHEBI:29991"/>
        <dbReference type="ChEBI" id="CHEBI:30616"/>
        <dbReference type="ChEBI" id="CHEBI:57535"/>
        <dbReference type="ChEBI" id="CHEBI:456216"/>
        <dbReference type="EC" id="2.7.2.4"/>
    </reaction>
</comment>
<keyword evidence="9" id="KW-0028">Amino-acid biosynthesis</keyword>